<accession>A0A812DRW4</accession>
<organism evidence="2 3">
    <name type="scientific">Acanthosepion pharaonis</name>
    <name type="common">Pharaoh cuttlefish</name>
    <name type="synonym">Sepia pharaonis</name>
    <dbReference type="NCBI Taxonomy" id="158019"/>
    <lineage>
        <taxon>Eukaryota</taxon>
        <taxon>Metazoa</taxon>
        <taxon>Spiralia</taxon>
        <taxon>Lophotrochozoa</taxon>
        <taxon>Mollusca</taxon>
        <taxon>Cephalopoda</taxon>
        <taxon>Coleoidea</taxon>
        <taxon>Decapodiformes</taxon>
        <taxon>Sepiida</taxon>
        <taxon>Sepiina</taxon>
        <taxon>Sepiidae</taxon>
        <taxon>Acanthosepion</taxon>
    </lineage>
</organism>
<keyword evidence="3" id="KW-1185">Reference proteome</keyword>
<evidence type="ECO:0000313" key="3">
    <source>
        <dbReference type="Proteomes" id="UP000597762"/>
    </source>
</evidence>
<feature type="region of interest" description="Disordered" evidence="1">
    <location>
        <begin position="124"/>
        <end position="159"/>
    </location>
</feature>
<evidence type="ECO:0000313" key="2">
    <source>
        <dbReference type="EMBL" id="CAE1308319.1"/>
    </source>
</evidence>
<evidence type="ECO:0000256" key="1">
    <source>
        <dbReference type="SAM" id="MobiDB-lite"/>
    </source>
</evidence>
<protein>
    <submittedName>
        <fullName evidence="2">Uncharacterized protein</fullName>
    </submittedName>
</protein>
<feature type="region of interest" description="Disordered" evidence="1">
    <location>
        <begin position="1"/>
        <end position="50"/>
    </location>
</feature>
<sequence>MLVPVMDARNRLDAQRRGRGQFGQAVSVDKPQNSFAPRPADRSAGGTDTSCTDRIGCALTKNSAGLQRLATFAVKLSPLHRQADTAEIIAQHQVGQPIIRRLKRRTTVPRRRSSRCRPVADIAHTGSQAQAAQRTGRHPPCRDHRTGSSMRSIAARPAAGCRGRYKSSATITSSLAPPCRARQLDTAHRYLAGLHLRVAGDIACARARIGDRQRCGDADRRRTG</sequence>
<proteinExistence type="predicted"/>
<dbReference type="EMBL" id="CAHIKZ030004175">
    <property type="protein sequence ID" value="CAE1308319.1"/>
    <property type="molecule type" value="Genomic_DNA"/>
</dbReference>
<reference evidence="2" key="1">
    <citation type="submission" date="2021-01" db="EMBL/GenBank/DDBJ databases">
        <authorList>
            <person name="Li R."/>
            <person name="Bekaert M."/>
        </authorList>
    </citation>
    <scope>NUCLEOTIDE SEQUENCE</scope>
    <source>
        <strain evidence="2">Farmed</strain>
    </source>
</reference>
<dbReference type="Proteomes" id="UP000597762">
    <property type="component" value="Unassembled WGS sequence"/>
</dbReference>
<name>A0A812DRW4_ACAPH</name>
<gene>
    <name evidence="2" type="ORF">SPHA_60208</name>
</gene>
<dbReference type="AlphaFoldDB" id="A0A812DRW4"/>
<comment type="caution">
    <text evidence="2">The sequence shown here is derived from an EMBL/GenBank/DDBJ whole genome shotgun (WGS) entry which is preliminary data.</text>
</comment>